<dbReference type="KEGG" id="cqu:CpipJ_CPIJ017341"/>
<feature type="compositionally biased region" description="Basic and acidic residues" evidence="1">
    <location>
        <begin position="290"/>
        <end position="299"/>
    </location>
</feature>
<reference evidence="3" key="2">
    <citation type="submission" date="2020-05" db="UniProtKB">
        <authorList>
            <consortium name="EnsemblMetazoa"/>
        </authorList>
    </citation>
    <scope>IDENTIFICATION</scope>
    <source>
        <strain evidence="3">JHB</strain>
    </source>
</reference>
<dbReference type="InParanoid" id="B0XCU5"/>
<name>B0XCU5_CULQU</name>
<evidence type="ECO:0000313" key="3">
    <source>
        <dbReference type="EnsemblMetazoa" id="CPIJ017341-PA"/>
    </source>
</evidence>
<accession>B0XCU5</accession>
<protein>
    <submittedName>
        <fullName evidence="2 3">Nucleoporin</fullName>
    </submittedName>
</protein>
<keyword evidence="4" id="KW-1185">Reference proteome</keyword>
<feature type="region of interest" description="Disordered" evidence="1">
    <location>
        <begin position="140"/>
        <end position="179"/>
    </location>
</feature>
<dbReference type="EMBL" id="DS232720">
    <property type="protein sequence ID" value="EDS45112.1"/>
    <property type="molecule type" value="Genomic_DNA"/>
</dbReference>
<sequence length="373" mass="40733">MVAHTAKARFNLPKVLGSSLGTVANLVRNEVFFRPTAVTASRTQRILRQELERGGGGGPEDELKKRVIKTKSPALIPQAAVYRRGHTGSAGKGTADEEYAANVKALKLAEATWISEKVKENPVCKLTPIFKITKSIWMRSRPRRKKATRGKASSSTYTGVTPPQQQGQGQTQQSLDQRQDGNDQLRVLGQDQQQDDADGRAAEELFVHDGGREDCKFSIYEDQAVIDSRFRFSPRRRRITGNQLPLLDGQNPVVGGSGGKAGTPKVPPVTGEETPSEFGNDTRSVISSASERKKIEKQNKYVGGEQTENKPPVGVAALPCSVRGELERRPADFVGQFLQPGQHLFTQLNGQRRVEPPPPPPPLLPPPPPPPPP</sequence>
<dbReference type="HOGENOM" id="CLU_742391_0_0_1"/>
<evidence type="ECO:0000313" key="4">
    <source>
        <dbReference type="Proteomes" id="UP000002320"/>
    </source>
</evidence>
<feature type="compositionally biased region" description="Basic residues" evidence="1">
    <location>
        <begin position="140"/>
        <end position="149"/>
    </location>
</feature>
<feature type="region of interest" description="Disordered" evidence="1">
    <location>
        <begin position="243"/>
        <end position="314"/>
    </location>
</feature>
<feature type="compositionally biased region" description="Polar residues" evidence="1">
    <location>
        <begin position="277"/>
        <end position="289"/>
    </location>
</feature>
<evidence type="ECO:0000313" key="2">
    <source>
        <dbReference type="EMBL" id="EDS45112.1"/>
    </source>
</evidence>
<dbReference type="OrthoDB" id="10059415at2759"/>
<reference evidence="2" key="1">
    <citation type="submission" date="2007-03" db="EMBL/GenBank/DDBJ databases">
        <title>Annotation of Culex pipiens quinquefasciatus.</title>
        <authorList>
            <consortium name="The Broad Institute Genome Sequencing Platform"/>
            <person name="Atkinson P.W."/>
            <person name="Hemingway J."/>
            <person name="Christensen B.M."/>
            <person name="Higgs S."/>
            <person name="Kodira C."/>
            <person name="Hannick L."/>
            <person name="Megy K."/>
            <person name="O'Leary S."/>
            <person name="Pearson M."/>
            <person name="Haas B.J."/>
            <person name="Mauceli E."/>
            <person name="Wortman J.R."/>
            <person name="Lee N.H."/>
            <person name="Guigo R."/>
            <person name="Stanke M."/>
            <person name="Alvarado L."/>
            <person name="Amedeo P."/>
            <person name="Antoine C.H."/>
            <person name="Arensburger P."/>
            <person name="Bidwell S.L."/>
            <person name="Crawford M."/>
            <person name="Camaro F."/>
            <person name="Devon K."/>
            <person name="Engels R."/>
            <person name="Hammond M."/>
            <person name="Howarth C."/>
            <person name="Koehrsen M."/>
            <person name="Lawson D."/>
            <person name="Montgomery P."/>
            <person name="Nene V."/>
            <person name="Nusbaum C."/>
            <person name="Puiu D."/>
            <person name="Romero-Severson J."/>
            <person name="Severson D.W."/>
            <person name="Shumway M."/>
            <person name="Sisk P."/>
            <person name="Stolte C."/>
            <person name="Zeng Q."/>
            <person name="Eisenstadt E."/>
            <person name="Fraser-Liggett C."/>
            <person name="Strausberg R."/>
            <person name="Galagan J."/>
            <person name="Birren B."/>
            <person name="Collins F.H."/>
        </authorList>
    </citation>
    <scope>NUCLEOTIDE SEQUENCE [LARGE SCALE GENOMIC DNA]</scope>
    <source>
        <strain evidence="2">JHB</strain>
    </source>
</reference>
<dbReference type="Proteomes" id="UP000002320">
    <property type="component" value="Unassembled WGS sequence"/>
</dbReference>
<dbReference type="VEuPathDB" id="VectorBase:CPIJ017341"/>
<feature type="compositionally biased region" description="Low complexity" evidence="1">
    <location>
        <begin position="161"/>
        <end position="173"/>
    </location>
</feature>
<gene>
    <name evidence="3" type="primary">6050966</name>
    <name evidence="2" type="ORF">CpipJ_CPIJ017341</name>
</gene>
<feature type="compositionally biased region" description="Pro residues" evidence="1">
    <location>
        <begin position="356"/>
        <end position="373"/>
    </location>
</feature>
<dbReference type="EnsemblMetazoa" id="CPIJ017341-RA">
    <property type="protein sequence ID" value="CPIJ017341-PA"/>
    <property type="gene ID" value="CPIJ017341"/>
</dbReference>
<feature type="region of interest" description="Disordered" evidence="1">
    <location>
        <begin position="341"/>
        <end position="373"/>
    </location>
</feature>
<organism>
    <name type="scientific">Culex quinquefasciatus</name>
    <name type="common">Southern house mosquito</name>
    <name type="synonym">Culex pungens</name>
    <dbReference type="NCBI Taxonomy" id="7176"/>
    <lineage>
        <taxon>Eukaryota</taxon>
        <taxon>Metazoa</taxon>
        <taxon>Ecdysozoa</taxon>
        <taxon>Arthropoda</taxon>
        <taxon>Hexapoda</taxon>
        <taxon>Insecta</taxon>
        <taxon>Pterygota</taxon>
        <taxon>Neoptera</taxon>
        <taxon>Endopterygota</taxon>
        <taxon>Diptera</taxon>
        <taxon>Nematocera</taxon>
        <taxon>Culicoidea</taxon>
        <taxon>Culicidae</taxon>
        <taxon>Culicinae</taxon>
        <taxon>Culicini</taxon>
        <taxon>Culex</taxon>
        <taxon>Culex</taxon>
    </lineage>
</organism>
<dbReference type="VEuPathDB" id="VectorBase:CQUJHB016521"/>
<evidence type="ECO:0000256" key="1">
    <source>
        <dbReference type="SAM" id="MobiDB-lite"/>
    </source>
</evidence>
<proteinExistence type="predicted"/>
<dbReference type="AlphaFoldDB" id="B0XCU5"/>